<dbReference type="HOGENOM" id="CLU_038423_0_3_1"/>
<evidence type="ECO:0000259" key="2">
    <source>
        <dbReference type="SMART" id="SM01232"/>
    </source>
</evidence>
<dbReference type="eggNOG" id="ENOG502QVDB">
    <property type="taxonomic scope" value="Eukaryota"/>
</dbReference>
<organism evidence="3 4">
    <name type="scientific">Candida tropicalis (strain ATCC MYA-3404 / T1)</name>
    <name type="common">Yeast</name>
    <dbReference type="NCBI Taxonomy" id="294747"/>
    <lineage>
        <taxon>Eukaryota</taxon>
        <taxon>Fungi</taxon>
        <taxon>Dikarya</taxon>
        <taxon>Ascomycota</taxon>
        <taxon>Saccharomycotina</taxon>
        <taxon>Pichiomycetes</taxon>
        <taxon>Debaryomycetaceae</taxon>
        <taxon>Candida/Lodderomyces clade</taxon>
        <taxon>Candida</taxon>
    </lineage>
</organism>
<evidence type="ECO:0000313" key="4">
    <source>
        <dbReference type="Proteomes" id="UP000002037"/>
    </source>
</evidence>
<dbReference type="OrthoDB" id="444592at2759"/>
<dbReference type="SMART" id="SM01232">
    <property type="entry name" value="H2TH"/>
    <property type="match status" value="1"/>
</dbReference>
<accession>C5M907</accession>
<sequence>MHFGMTGMVKLRNVKSHLIMMENGGDKKALKKIEDAVNEIKDEEDENENEEWPPRFSKFDMELTKDDHKIEFAFTDARRLGRIRLLKGEEVKTNEDLLNTAPLNALGPDYSKPEVPPKQTKPFVFGDPDPDHHGRPRLTIYEFNKLILSKKKPIKSLLLDQAFFAGVGNWVGDEIVFQARIHPNEVISNKIANDGSDDIHPVVQKLYDSLISVCEEAVLVEGDTSKFPKNWLMLYRWGKGRKEKRKTPQGYSLDHVTVGGRTSCYCPDLQKMLKQESGRKRLKKEK</sequence>
<proteinExistence type="inferred from homology"/>
<dbReference type="GO" id="GO:0005634">
    <property type="term" value="C:nucleus"/>
    <property type="evidence" value="ECO:0007669"/>
    <property type="project" value="TreeGrafter"/>
</dbReference>
<gene>
    <name evidence="3" type="ORF">CTRG_02879</name>
</gene>
<dbReference type="EMBL" id="GG692397">
    <property type="protein sequence ID" value="EER34061.1"/>
    <property type="molecule type" value="Genomic_DNA"/>
</dbReference>
<dbReference type="SUPFAM" id="SSF46946">
    <property type="entry name" value="S13-like H2TH domain"/>
    <property type="match status" value="1"/>
</dbReference>
<dbReference type="GO" id="GO:0008270">
    <property type="term" value="F:zinc ion binding"/>
    <property type="evidence" value="ECO:0007669"/>
    <property type="project" value="InterPro"/>
</dbReference>
<dbReference type="VEuPathDB" id="FungiDB:CTRG_02879"/>
<comment type="similarity">
    <text evidence="1">Belongs to the FPG family.</text>
</comment>
<dbReference type="Gene3D" id="3.20.190.10">
    <property type="entry name" value="MutM-like, N-terminal"/>
    <property type="match status" value="1"/>
</dbReference>
<keyword evidence="4" id="KW-1185">Reference proteome</keyword>
<dbReference type="Gene3D" id="1.10.8.50">
    <property type="match status" value="1"/>
</dbReference>
<dbReference type="InterPro" id="IPR010979">
    <property type="entry name" value="Ribosomal_uS13-like_H2TH"/>
</dbReference>
<dbReference type="GeneID" id="8300384"/>
<reference evidence="3 4" key="1">
    <citation type="journal article" date="2009" name="Nature">
        <title>Evolution of pathogenicity and sexual reproduction in eight Candida genomes.</title>
        <authorList>
            <person name="Butler G."/>
            <person name="Rasmussen M.D."/>
            <person name="Lin M.F."/>
            <person name="Santos M.A."/>
            <person name="Sakthikumar S."/>
            <person name="Munro C.A."/>
            <person name="Rheinbay E."/>
            <person name="Grabherr M."/>
            <person name="Forche A."/>
            <person name="Reedy J.L."/>
            <person name="Agrafioti I."/>
            <person name="Arnaud M.B."/>
            <person name="Bates S."/>
            <person name="Brown A.J."/>
            <person name="Brunke S."/>
            <person name="Costanzo M.C."/>
            <person name="Fitzpatrick D.A."/>
            <person name="de Groot P.W."/>
            <person name="Harris D."/>
            <person name="Hoyer L.L."/>
            <person name="Hube B."/>
            <person name="Klis F.M."/>
            <person name="Kodira C."/>
            <person name="Lennard N."/>
            <person name="Logue M.E."/>
            <person name="Martin R."/>
            <person name="Neiman A.M."/>
            <person name="Nikolaou E."/>
            <person name="Quail M.A."/>
            <person name="Quinn J."/>
            <person name="Santos M.C."/>
            <person name="Schmitzberger F.F."/>
            <person name="Sherlock G."/>
            <person name="Shah P."/>
            <person name="Silverstein K.A."/>
            <person name="Skrzypek M.S."/>
            <person name="Soll D."/>
            <person name="Staggs R."/>
            <person name="Stansfield I."/>
            <person name="Stumpf M.P."/>
            <person name="Sudbery P.E."/>
            <person name="Srikantha T."/>
            <person name="Zeng Q."/>
            <person name="Berman J."/>
            <person name="Berriman M."/>
            <person name="Heitman J."/>
            <person name="Gow N.A."/>
            <person name="Lorenz M.C."/>
            <person name="Birren B.W."/>
            <person name="Kellis M."/>
            <person name="Cuomo C.A."/>
        </authorList>
    </citation>
    <scope>NUCLEOTIDE SEQUENCE [LARGE SCALE GENOMIC DNA]</scope>
    <source>
        <strain evidence="4">ATCC MYA-3404 / T1</strain>
    </source>
</reference>
<name>C5M907_CANTT</name>
<dbReference type="STRING" id="294747.C5M907"/>
<dbReference type="Proteomes" id="UP000002037">
    <property type="component" value="Unassembled WGS sequence"/>
</dbReference>
<dbReference type="GO" id="GO:0003684">
    <property type="term" value="F:damaged DNA binding"/>
    <property type="evidence" value="ECO:0007669"/>
    <property type="project" value="InterPro"/>
</dbReference>
<evidence type="ECO:0000313" key="3">
    <source>
        <dbReference type="EMBL" id="EER34061.1"/>
    </source>
</evidence>
<dbReference type="PANTHER" id="PTHR22993">
    <property type="entry name" value="FORMAMIDOPYRIMIDINE-DNA GLYCOSYLASE"/>
    <property type="match status" value="1"/>
</dbReference>
<dbReference type="Pfam" id="PF06831">
    <property type="entry name" value="H2TH"/>
    <property type="match status" value="1"/>
</dbReference>
<dbReference type="InterPro" id="IPR015886">
    <property type="entry name" value="H2TH_FPG"/>
</dbReference>
<dbReference type="PANTHER" id="PTHR22993:SF9">
    <property type="entry name" value="FORMAMIDOPYRIMIDINE-DNA GLYCOSYLASE"/>
    <property type="match status" value="1"/>
</dbReference>
<dbReference type="GO" id="GO:0003906">
    <property type="term" value="F:DNA-(apurinic or apyrimidinic site) endonuclease activity"/>
    <property type="evidence" value="ECO:0007669"/>
    <property type="project" value="InterPro"/>
</dbReference>
<protein>
    <recommendedName>
        <fullName evidence="2">Formamidopyrimidine-DNA glycosylase H2TH DNA-binding domain-containing protein</fullName>
    </recommendedName>
</protein>
<dbReference type="GO" id="GO:0019104">
    <property type="term" value="F:DNA N-glycosylase activity"/>
    <property type="evidence" value="ECO:0007669"/>
    <property type="project" value="TreeGrafter"/>
</dbReference>
<dbReference type="FunFam" id="1.10.8.50:FF:000009">
    <property type="entry name" value="Formamidopyrimidine-DNA glycosylase"/>
    <property type="match status" value="1"/>
</dbReference>
<evidence type="ECO:0000256" key="1">
    <source>
        <dbReference type="ARBA" id="ARBA00009409"/>
    </source>
</evidence>
<feature type="domain" description="Formamidopyrimidine-DNA glycosylase H2TH DNA-binding" evidence="2">
    <location>
        <begin position="106"/>
        <end position="229"/>
    </location>
</feature>
<dbReference type="KEGG" id="ctp:CTRG_02879"/>
<dbReference type="InterPro" id="IPR035937">
    <property type="entry name" value="FPG_N"/>
</dbReference>
<dbReference type="RefSeq" id="XP_002548582.1">
    <property type="nucleotide sequence ID" value="XM_002548536.1"/>
</dbReference>
<dbReference type="AlphaFoldDB" id="C5M907"/>
<dbReference type="GO" id="GO:0006284">
    <property type="term" value="P:base-excision repair"/>
    <property type="evidence" value="ECO:0007669"/>
    <property type="project" value="InterPro"/>
</dbReference>